<proteinExistence type="predicted"/>
<accession>A0A327NW83</accession>
<name>A0A327NW83_9BACT</name>
<evidence type="ECO:0000313" key="2">
    <source>
        <dbReference type="Proteomes" id="UP000249016"/>
    </source>
</evidence>
<organism evidence="1 2">
    <name type="scientific">Spirosoma telluris</name>
    <dbReference type="NCBI Taxonomy" id="2183553"/>
    <lineage>
        <taxon>Bacteria</taxon>
        <taxon>Pseudomonadati</taxon>
        <taxon>Bacteroidota</taxon>
        <taxon>Cytophagia</taxon>
        <taxon>Cytophagales</taxon>
        <taxon>Cytophagaceae</taxon>
        <taxon>Spirosoma</taxon>
    </lineage>
</organism>
<dbReference type="Proteomes" id="UP000249016">
    <property type="component" value="Unassembled WGS sequence"/>
</dbReference>
<sequence length="98" mass="10167">MEPTPQFIREVMAAGVLSYREQQTLWQIAKRCAATTGITAAAPLALLGTQIGSIAIPGFGTITGPVMGALAGMIYGTVSCSMLNLSAQAELRKLAQGL</sequence>
<protein>
    <submittedName>
        <fullName evidence="1">Uncharacterized protein</fullName>
    </submittedName>
</protein>
<comment type="caution">
    <text evidence="1">The sequence shown here is derived from an EMBL/GenBank/DDBJ whole genome shotgun (WGS) entry which is preliminary data.</text>
</comment>
<dbReference type="AlphaFoldDB" id="A0A327NW83"/>
<evidence type="ECO:0000313" key="1">
    <source>
        <dbReference type="EMBL" id="RAI77098.1"/>
    </source>
</evidence>
<dbReference type="OrthoDB" id="982594at2"/>
<reference evidence="1 2" key="1">
    <citation type="submission" date="2018-06" db="EMBL/GenBank/DDBJ databases">
        <title>Spirosoma sp. HMF3257 Genome sequencing and assembly.</title>
        <authorList>
            <person name="Kang H."/>
            <person name="Cha I."/>
            <person name="Kim H."/>
            <person name="Kang J."/>
            <person name="Joh K."/>
        </authorList>
    </citation>
    <scope>NUCLEOTIDE SEQUENCE [LARGE SCALE GENOMIC DNA]</scope>
    <source>
        <strain evidence="1 2">HMF3257</strain>
    </source>
</reference>
<gene>
    <name evidence="1" type="ORF">HMF3257_28200</name>
</gene>
<keyword evidence="2" id="KW-1185">Reference proteome</keyword>
<dbReference type="RefSeq" id="WP_111347280.1">
    <property type="nucleotide sequence ID" value="NZ_QLII01000001.1"/>
</dbReference>
<dbReference type="EMBL" id="QLII01000001">
    <property type="protein sequence ID" value="RAI77098.1"/>
    <property type="molecule type" value="Genomic_DNA"/>
</dbReference>